<accession>A0AAW0WV57</accession>
<sequence length="204" mass="22473">MMEEDSGIFEPGPSQGFFTERSKVPIYTSEQDDIPVPPSRPRDEDGDSEYGVQRSISRSQLTAWNTQLYEKNYVICPLPNCGLMFHGAPQIQNHYVNCNGRCDSAVLKCSRCQAMVLMDHMHQHMKAMHHLEQSRHPSSDSSSSEVARVTGALEGKRSSHKSGRHLVASATASGATPVVSEDDDGRDFHQCSTCGTSKLCPSSK</sequence>
<keyword evidence="3" id="KW-1185">Reference proteome</keyword>
<reference evidence="2 3" key="1">
    <citation type="journal article" date="2024" name="BMC Genomics">
        <title>Genome assembly of redclaw crayfish (Cherax quadricarinatus) provides insights into its immune adaptation and hypoxia tolerance.</title>
        <authorList>
            <person name="Liu Z."/>
            <person name="Zheng J."/>
            <person name="Li H."/>
            <person name="Fang K."/>
            <person name="Wang S."/>
            <person name="He J."/>
            <person name="Zhou D."/>
            <person name="Weng S."/>
            <person name="Chi M."/>
            <person name="Gu Z."/>
            <person name="He J."/>
            <person name="Li F."/>
            <person name="Wang M."/>
        </authorList>
    </citation>
    <scope>NUCLEOTIDE SEQUENCE [LARGE SCALE GENOMIC DNA]</scope>
    <source>
        <strain evidence="2">ZL_2023a</strain>
    </source>
</reference>
<gene>
    <name evidence="2" type="ORF">OTU49_007577</name>
</gene>
<name>A0AAW0WV57_CHEQU</name>
<evidence type="ECO:0000313" key="2">
    <source>
        <dbReference type="EMBL" id="KAK8731380.1"/>
    </source>
</evidence>
<feature type="region of interest" description="Disordered" evidence="1">
    <location>
        <begin position="1"/>
        <end position="54"/>
    </location>
</feature>
<organism evidence="2 3">
    <name type="scientific">Cherax quadricarinatus</name>
    <name type="common">Australian red claw crayfish</name>
    <dbReference type="NCBI Taxonomy" id="27406"/>
    <lineage>
        <taxon>Eukaryota</taxon>
        <taxon>Metazoa</taxon>
        <taxon>Ecdysozoa</taxon>
        <taxon>Arthropoda</taxon>
        <taxon>Crustacea</taxon>
        <taxon>Multicrustacea</taxon>
        <taxon>Malacostraca</taxon>
        <taxon>Eumalacostraca</taxon>
        <taxon>Eucarida</taxon>
        <taxon>Decapoda</taxon>
        <taxon>Pleocyemata</taxon>
        <taxon>Astacidea</taxon>
        <taxon>Parastacoidea</taxon>
        <taxon>Parastacidae</taxon>
        <taxon>Cherax</taxon>
    </lineage>
</organism>
<dbReference type="AlphaFoldDB" id="A0AAW0WV57"/>
<dbReference type="EMBL" id="JARKIK010000061">
    <property type="protein sequence ID" value="KAK8731379.1"/>
    <property type="molecule type" value="Genomic_DNA"/>
</dbReference>
<reference evidence="2" key="2">
    <citation type="submission" date="2024-01" db="EMBL/GenBank/DDBJ databases">
        <authorList>
            <person name="He J."/>
            <person name="Wang M."/>
            <person name="Zheng J."/>
            <person name="Liu Z."/>
        </authorList>
    </citation>
    <scope>NUCLEOTIDE SEQUENCE</scope>
    <source>
        <strain evidence="2">ZL_2023a</strain>
        <tissue evidence="2">Muscle</tissue>
    </source>
</reference>
<dbReference type="EMBL" id="JARKIK010000061">
    <property type="protein sequence ID" value="KAK8731380.1"/>
    <property type="molecule type" value="Genomic_DNA"/>
</dbReference>
<evidence type="ECO:0000313" key="3">
    <source>
        <dbReference type="Proteomes" id="UP001445076"/>
    </source>
</evidence>
<feature type="region of interest" description="Disordered" evidence="1">
    <location>
        <begin position="130"/>
        <end position="186"/>
    </location>
</feature>
<proteinExistence type="predicted"/>
<comment type="caution">
    <text evidence="2">The sequence shown here is derived from an EMBL/GenBank/DDBJ whole genome shotgun (WGS) entry which is preliminary data.</text>
</comment>
<evidence type="ECO:0000256" key="1">
    <source>
        <dbReference type="SAM" id="MobiDB-lite"/>
    </source>
</evidence>
<evidence type="ECO:0008006" key="4">
    <source>
        <dbReference type="Google" id="ProtNLM"/>
    </source>
</evidence>
<protein>
    <recommendedName>
        <fullName evidence="4">C2H2-type domain-containing protein</fullName>
    </recommendedName>
</protein>
<dbReference type="Proteomes" id="UP001445076">
    <property type="component" value="Unassembled WGS sequence"/>
</dbReference>